<reference evidence="11 12" key="1">
    <citation type="submission" date="2020-07" db="EMBL/GenBank/DDBJ databases">
        <title>Facklamia lactis sp. nov., isolated from raw milk.</title>
        <authorList>
            <person name="Doll E.V."/>
            <person name="Huptas C."/>
            <person name="Staib L."/>
            <person name="Wenning M."/>
            <person name="Scherer S."/>
        </authorList>
    </citation>
    <scope>NUCLEOTIDE SEQUENCE [LARGE SCALE GENOMIC DNA]</scope>
    <source>
        <strain evidence="11 12">DSM 111018</strain>
    </source>
</reference>
<proteinExistence type="inferred from homology"/>
<keyword evidence="2 9" id="KW-0732">Signal</keyword>
<name>A0ABS0LS03_9LACT</name>
<sequence length="418" mass="47034">MAKPTGLKLKWKNQLCLILVLCLSLTYPLTAMAQVDEENLSKSPNLSLDVNEMVEYEPLPMPEDYPNDLSKFFDENVDARSFVVVDGETNRILAERQSNVPYPIASMSKIMSAYLVLKAIDEGKIDWDTEIEAPAEITDVLSDNLELSSAFLVAGEKYTVKDLLYGVMMVSGNDATSVLMWHLYGSEQEGTQAIIDQLHQWGFMDFKFYTTSGVPNLYLPEDWWMPGSNKTNENTMSAQDIALVAQNIITEYPEILEITSEMEYIFKKGTDQEMTFTNSNQLLPGQAHGRDGINGLKSGSTDAAGKNFVATGEENGREIIAVAMGVFPREDGVETTSYWDIEILLDGLLEYPDLYKNEVLPTNTKPTQEQRQAEMLSEEASESGDETQDESQDETNKNTNQRNNPITNFFGRIFKWFN</sequence>
<keyword evidence="11" id="KW-0645">Protease</keyword>
<feature type="domain" description="Peptidase S11 D-alanyl-D-alanine carboxypeptidase A N-terminal" evidence="10">
    <location>
        <begin position="76"/>
        <end position="326"/>
    </location>
</feature>
<comment type="caution">
    <text evidence="11">The sequence shown here is derived from an EMBL/GenBank/DDBJ whole genome shotgun (WGS) entry which is preliminary data.</text>
</comment>
<feature type="chain" id="PRO_5047289106" evidence="9">
    <location>
        <begin position="34"/>
        <end position="418"/>
    </location>
</feature>
<dbReference type="RefSeq" id="WP_197115662.1">
    <property type="nucleotide sequence ID" value="NZ_JACBXQ010000004.1"/>
</dbReference>
<dbReference type="PANTHER" id="PTHR21581:SF11">
    <property type="entry name" value="D-ALANYL-D-ALANINE CARBOXYPEPTIDASE DACA"/>
    <property type="match status" value="1"/>
</dbReference>
<dbReference type="InterPro" id="IPR001967">
    <property type="entry name" value="Peptidase_S11_N"/>
</dbReference>
<keyword evidence="3" id="KW-0378">Hydrolase</keyword>
<dbReference type="PANTHER" id="PTHR21581">
    <property type="entry name" value="D-ALANYL-D-ALANINE CARBOXYPEPTIDASE"/>
    <property type="match status" value="1"/>
</dbReference>
<evidence type="ECO:0000313" key="12">
    <source>
        <dbReference type="Proteomes" id="UP000721415"/>
    </source>
</evidence>
<dbReference type="EMBL" id="JACBXQ010000004">
    <property type="protein sequence ID" value="MBG9986747.1"/>
    <property type="molecule type" value="Genomic_DNA"/>
</dbReference>
<dbReference type="Proteomes" id="UP000721415">
    <property type="component" value="Unassembled WGS sequence"/>
</dbReference>
<feature type="compositionally biased region" description="Polar residues" evidence="8">
    <location>
        <begin position="360"/>
        <end position="370"/>
    </location>
</feature>
<comment type="similarity">
    <text evidence="1 7">Belongs to the peptidase S11 family.</text>
</comment>
<evidence type="ECO:0000256" key="2">
    <source>
        <dbReference type="ARBA" id="ARBA00022729"/>
    </source>
</evidence>
<accession>A0ABS0LS03</accession>
<evidence type="ECO:0000313" key="11">
    <source>
        <dbReference type="EMBL" id="MBG9986747.1"/>
    </source>
</evidence>
<evidence type="ECO:0000259" key="10">
    <source>
        <dbReference type="Pfam" id="PF00768"/>
    </source>
</evidence>
<feature type="region of interest" description="Disordered" evidence="8">
    <location>
        <begin position="360"/>
        <end position="406"/>
    </location>
</feature>
<dbReference type="SUPFAM" id="SSF56601">
    <property type="entry name" value="beta-lactamase/transpeptidase-like"/>
    <property type="match status" value="1"/>
</dbReference>
<evidence type="ECO:0000256" key="7">
    <source>
        <dbReference type="RuleBase" id="RU004016"/>
    </source>
</evidence>
<keyword evidence="5" id="KW-0573">Peptidoglycan synthesis</keyword>
<evidence type="ECO:0000256" key="5">
    <source>
        <dbReference type="ARBA" id="ARBA00022984"/>
    </source>
</evidence>
<keyword evidence="11" id="KW-0121">Carboxypeptidase</keyword>
<evidence type="ECO:0000256" key="1">
    <source>
        <dbReference type="ARBA" id="ARBA00007164"/>
    </source>
</evidence>
<protein>
    <submittedName>
        <fullName evidence="11">D-alanyl-D-alanine carboxypeptidase</fullName>
    </submittedName>
</protein>
<feature type="compositionally biased region" description="Acidic residues" evidence="8">
    <location>
        <begin position="376"/>
        <end position="393"/>
    </location>
</feature>
<keyword evidence="6" id="KW-0961">Cell wall biogenesis/degradation</keyword>
<dbReference type="Gene3D" id="3.40.710.10">
    <property type="entry name" value="DD-peptidase/beta-lactamase superfamily"/>
    <property type="match status" value="1"/>
</dbReference>
<evidence type="ECO:0000256" key="8">
    <source>
        <dbReference type="SAM" id="MobiDB-lite"/>
    </source>
</evidence>
<keyword evidence="4" id="KW-0133">Cell shape</keyword>
<feature type="signal peptide" evidence="9">
    <location>
        <begin position="1"/>
        <end position="33"/>
    </location>
</feature>
<dbReference type="GO" id="GO:0004180">
    <property type="term" value="F:carboxypeptidase activity"/>
    <property type="evidence" value="ECO:0007669"/>
    <property type="project" value="UniProtKB-KW"/>
</dbReference>
<dbReference type="PRINTS" id="PR00725">
    <property type="entry name" value="DADACBPTASE1"/>
</dbReference>
<feature type="compositionally biased region" description="Polar residues" evidence="8">
    <location>
        <begin position="397"/>
        <end position="406"/>
    </location>
</feature>
<evidence type="ECO:0000256" key="4">
    <source>
        <dbReference type="ARBA" id="ARBA00022960"/>
    </source>
</evidence>
<gene>
    <name evidence="11" type="ORF">HZY91_07535</name>
</gene>
<evidence type="ECO:0000256" key="9">
    <source>
        <dbReference type="SAM" id="SignalP"/>
    </source>
</evidence>
<keyword evidence="12" id="KW-1185">Reference proteome</keyword>
<organism evidence="11 12">
    <name type="scientific">Facklamia lactis</name>
    <dbReference type="NCBI Taxonomy" id="2749967"/>
    <lineage>
        <taxon>Bacteria</taxon>
        <taxon>Bacillati</taxon>
        <taxon>Bacillota</taxon>
        <taxon>Bacilli</taxon>
        <taxon>Lactobacillales</taxon>
        <taxon>Aerococcaceae</taxon>
        <taxon>Facklamia</taxon>
    </lineage>
</organism>
<dbReference type="InterPro" id="IPR018044">
    <property type="entry name" value="Peptidase_S11"/>
</dbReference>
<dbReference type="InterPro" id="IPR012338">
    <property type="entry name" value="Beta-lactam/transpept-like"/>
</dbReference>
<dbReference type="Pfam" id="PF00768">
    <property type="entry name" value="Peptidase_S11"/>
    <property type="match status" value="1"/>
</dbReference>
<evidence type="ECO:0000256" key="3">
    <source>
        <dbReference type="ARBA" id="ARBA00022801"/>
    </source>
</evidence>
<evidence type="ECO:0000256" key="6">
    <source>
        <dbReference type="ARBA" id="ARBA00023316"/>
    </source>
</evidence>